<sequence length="263" mass="29785">MKKSLSIFNLLSVVLVIVVNYISQIVEFNGVTIGEMSRRYDNLFTPAGYAFSIWGIIFLLLLAYGVYQVRKAFSTKDTSNFIQQTGPWFILANLLNCTWVIVFAYDFTGLSVLVMLGILFSLIKIILNTDMERWDAPIGTIAFVWWPICIYSGWIAVATIANISAYLIKIGWEGGPLSEITWTFIMISVATLVNLLMVYKRNMREFALVGIWALVAIFMRHQTDYISIAYTALGCSVVLLIATAIHGYRNRETNPFQKLRGEL</sequence>
<dbReference type="OrthoDB" id="5189031at2"/>
<evidence type="ECO:0000313" key="2">
    <source>
        <dbReference type="EMBL" id="QCX01426.1"/>
    </source>
</evidence>
<feature type="transmembrane region" description="Helical" evidence="1">
    <location>
        <begin position="228"/>
        <end position="248"/>
    </location>
</feature>
<feature type="transmembrane region" description="Helical" evidence="1">
    <location>
        <begin position="46"/>
        <end position="67"/>
    </location>
</feature>
<dbReference type="EMBL" id="CP040710">
    <property type="protein sequence ID" value="QCX01426.1"/>
    <property type="molecule type" value="Genomic_DNA"/>
</dbReference>
<dbReference type="InterPro" id="IPR038330">
    <property type="entry name" value="TspO/MBR-related_sf"/>
</dbReference>
<dbReference type="PANTHER" id="PTHR33802:SF1">
    <property type="entry name" value="XK-RELATED PROTEIN"/>
    <property type="match status" value="1"/>
</dbReference>
<dbReference type="Proteomes" id="UP000310017">
    <property type="component" value="Chromosome"/>
</dbReference>
<proteinExistence type="predicted"/>
<dbReference type="Gene3D" id="1.20.1260.100">
    <property type="entry name" value="TspO/MBR protein"/>
    <property type="match status" value="1"/>
</dbReference>
<feature type="transmembrane region" description="Helical" evidence="1">
    <location>
        <begin position="180"/>
        <end position="199"/>
    </location>
</feature>
<name>A0A5B7SS14_9FLAO</name>
<feature type="transmembrane region" description="Helical" evidence="1">
    <location>
        <begin position="111"/>
        <end position="129"/>
    </location>
</feature>
<feature type="transmembrane region" description="Helical" evidence="1">
    <location>
        <begin position="88"/>
        <end position="105"/>
    </location>
</feature>
<dbReference type="PANTHER" id="PTHR33802">
    <property type="entry name" value="SI:CH211-161H7.5-RELATED"/>
    <property type="match status" value="1"/>
</dbReference>
<reference evidence="2 3" key="1">
    <citation type="submission" date="2019-05" db="EMBL/GenBank/DDBJ databases">
        <title>Genome sequencing of F202Z8.</title>
        <authorList>
            <person name="Kwon Y.M."/>
        </authorList>
    </citation>
    <scope>NUCLEOTIDE SEQUENCE [LARGE SCALE GENOMIC DNA]</scope>
    <source>
        <strain evidence="2 3">F202Z8</strain>
    </source>
</reference>
<keyword evidence="1" id="KW-0812">Transmembrane</keyword>
<accession>A0A5B7SS14</accession>
<evidence type="ECO:0000256" key="1">
    <source>
        <dbReference type="SAM" id="Phobius"/>
    </source>
</evidence>
<feature type="transmembrane region" description="Helical" evidence="1">
    <location>
        <begin position="7"/>
        <end position="26"/>
    </location>
</feature>
<dbReference type="RefSeq" id="WP_138853763.1">
    <property type="nucleotide sequence ID" value="NZ_CP040710.1"/>
</dbReference>
<evidence type="ECO:0000313" key="3">
    <source>
        <dbReference type="Proteomes" id="UP000310017"/>
    </source>
</evidence>
<keyword evidence="3" id="KW-1185">Reference proteome</keyword>
<feature type="transmembrane region" description="Helical" evidence="1">
    <location>
        <begin position="141"/>
        <end position="168"/>
    </location>
</feature>
<keyword evidence="1" id="KW-1133">Transmembrane helix</keyword>
<protein>
    <submittedName>
        <fullName evidence="2">Tryptophan-rich sensory protein</fullName>
    </submittedName>
</protein>
<feature type="transmembrane region" description="Helical" evidence="1">
    <location>
        <begin position="206"/>
        <end position="222"/>
    </location>
</feature>
<organism evidence="2 3">
    <name type="scientific">Aggregatimonas sangjinii</name>
    <dbReference type="NCBI Taxonomy" id="2583587"/>
    <lineage>
        <taxon>Bacteria</taxon>
        <taxon>Pseudomonadati</taxon>
        <taxon>Bacteroidota</taxon>
        <taxon>Flavobacteriia</taxon>
        <taxon>Flavobacteriales</taxon>
        <taxon>Flavobacteriaceae</taxon>
        <taxon>Aggregatimonas</taxon>
    </lineage>
</organism>
<gene>
    <name evidence="2" type="ORF">FGM00_15410</name>
</gene>
<dbReference type="KEGG" id="asag:FGM00_15410"/>
<dbReference type="AlphaFoldDB" id="A0A5B7SS14"/>
<keyword evidence="1" id="KW-0472">Membrane</keyword>